<evidence type="ECO:0000313" key="14">
    <source>
        <dbReference type="Proteomes" id="UP000290189"/>
    </source>
</evidence>
<dbReference type="InterPro" id="IPR029019">
    <property type="entry name" value="HEX_eukaryotic_N"/>
</dbReference>
<dbReference type="PANTHER" id="PTHR22600:SF21">
    <property type="entry name" value="BETA-HEXOSAMINIDASE A"/>
    <property type="match status" value="1"/>
</dbReference>
<name>A0A0G4J8C1_PLABS</name>
<dbReference type="FunFam" id="3.20.20.80:FF:000063">
    <property type="entry name" value="Beta-hexosaminidase"/>
    <property type="match status" value="1"/>
</dbReference>
<dbReference type="GO" id="GO:0030203">
    <property type="term" value="P:glycosaminoglycan metabolic process"/>
    <property type="evidence" value="ECO:0007669"/>
    <property type="project" value="TreeGrafter"/>
</dbReference>
<dbReference type="SUPFAM" id="SSF51445">
    <property type="entry name" value="(Trans)glycosidases"/>
    <property type="match status" value="1"/>
</dbReference>
<dbReference type="OrthoDB" id="428480at2759"/>
<dbReference type="GO" id="GO:0005975">
    <property type="term" value="P:carbohydrate metabolic process"/>
    <property type="evidence" value="ECO:0007669"/>
    <property type="project" value="InterPro"/>
</dbReference>
<dbReference type="PANTHER" id="PTHR22600">
    <property type="entry name" value="BETA-HEXOSAMINIDASE"/>
    <property type="match status" value="1"/>
</dbReference>
<evidence type="ECO:0000256" key="4">
    <source>
        <dbReference type="ARBA" id="ARBA00022801"/>
    </source>
</evidence>
<dbReference type="Proteomes" id="UP000290189">
    <property type="component" value="Unassembled WGS sequence"/>
</dbReference>
<dbReference type="PIRSF" id="PIRSF001093">
    <property type="entry name" value="B-hxosamndse_ab_euk"/>
    <property type="match status" value="1"/>
</dbReference>
<dbReference type="GO" id="GO:0004563">
    <property type="term" value="F:beta-N-acetylhexosaminidase activity"/>
    <property type="evidence" value="ECO:0007669"/>
    <property type="project" value="UniProtKB-EC"/>
</dbReference>
<reference evidence="12 14" key="2">
    <citation type="submission" date="2018-03" db="EMBL/GenBank/DDBJ databases">
        <authorList>
            <person name="Fogelqvist J."/>
        </authorList>
    </citation>
    <scope>NUCLEOTIDE SEQUENCE [LARGE SCALE GENOMIC DNA]</scope>
</reference>
<evidence type="ECO:0000256" key="8">
    <source>
        <dbReference type="PIRSR" id="PIRSR001093-1"/>
    </source>
</evidence>
<dbReference type="Pfam" id="PF14845">
    <property type="entry name" value="Glycohydro_20b2"/>
    <property type="match status" value="1"/>
</dbReference>
<comment type="similarity">
    <text evidence="2 7">Belongs to the glycosyl hydrolase 20 family.</text>
</comment>
<keyword evidence="5" id="KW-0325">Glycoprotein</keyword>
<dbReference type="GO" id="GO:0016020">
    <property type="term" value="C:membrane"/>
    <property type="evidence" value="ECO:0007669"/>
    <property type="project" value="TreeGrafter"/>
</dbReference>
<keyword evidence="6 7" id="KW-0326">Glycosidase</keyword>
<dbReference type="AlphaFoldDB" id="A0A0G4J8C1"/>
<evidence type="ECO:0000256" key="6">
    <source>
        <dbReference type="ARBA" id="ARBA00023295"/>
    </source>
</evidence>
<sequence>MKRILVVGAARPVVVAMRALLVLLVVAVALFVSSDAGEAYNAARAVWPRPRSIAHPEGAWFWRLHPASLQVVFAQEGPHWDAVHEILSQAEQRYANLIPVAATARQEREGVPGRVVGVASQIHVSIMDPSTVLDLQTDESYTLVVSLKTGIRVVADTVFGVLRGLETFAQLVEPRAGVVRLERRTDDGAGVQAVMDPGTRFYVECVQVDDAPAYPYRGIMIDTARHYLPVPVIERMLDAMEANKLNVLHWHVSDDQSFPFQSRALPELAKAAWTPAMVYTHFDVHHLAQQALFRGIRIVPEFDTPGHSASFGPGYPNVIAQCPNVSDAGSFMLNPTKPETRQVVSELWTEAVRVFQATELVHVGGDEVDTTCLEHCDEVRDFMTANNVSNASDLIADYHDFLQRFISSDLQRTSIVWQEVFDDNLPMHEDTIVDVWQETDDVERVVRTGRRAILSACWYLDHLSDEWQDMYACNPRAFNGTDDEYARVIGGHSSMWGERVDENNIMSRSWPRTSAVAERLWSPASHTNNQSMSDELEDRLDLQRCRLVARGVAASPVRPGICAFE</sequence>
<dbReference type="EMBL" id="CDSF01000148">
    <property type="protein sequence ID" value="CEP03541.1"/>
    <property type="molecule type" value="Genomic_DNA"/>
</dbReference>
<dbReference type="SUPFAM" id="SSF55545">
    <property type="entry name" value="beta-N-acetylhexosaminidase-like domain"/>
    <property type="match status" value="1"/>
</dbReference>
<dbReference type="Gene3D" id="3.20.20.80">
    <property type="entry name" value="Glycosidases"/>
    <property type="match status" value="1"/>
</dbReference>
<dbReference type="GO" id="GO:0006689">
    <property type="term" value="P:ganglioside catabolic process"/>
    <property type="evidence" value="ECO:0007669"/>
    <property type="project" value="TreeGrafter"/>
</dbReference>
<dbReference type="EC" id="3.2.1.52" evidence="7"/>
<dbReference type="EMBL" id="OVEO01000001">
    <property type="protein sequence ID" value="SPQ93149.1"/>
    <property type="molecule type" value="Genomic_DNA"/>
</dbReference>
<evidence type="ECO:0000256" key="5">
    <source>
        <dbReference type="ARBA" id="ARBA00023180"/>
    </source>
</evidence>
<dbReference type="InterPro" id="IPR029018">
    <property type="entry name" value="Hex-like_dom2"/>
</dbReference>
<evidence type="ECO:0000313" key="13">
    <source>
        <dbReference type="Proteomes" id="UP000039324"/>
    </source>
</evidence>
<evidence type="ECO:0000256" key="1">
    <source>
        <dbReference type="ARBA" id="ARBA00001231"/>
    </source>
</evidence>
<dbReference type="STRING" id="37360.A0A0G4J8C1"/>
<evidence type="ECO:0000256" key="7">
    <source>
        <dbReference type="PIRNR" id="PIRNR001093"/>
    </source>
</evidence>
<accession>A0A0G4J8C1</accession>
<feature type="domain" description="Beta-hexosaminidase eukaryotic type N-terminal" evidence="10">
    <location>
        <begin position="46"/>
        <end position="171"/>
    </location>
</feature>
<dbReference type="InterPro" id="IPR015883">
    <property type="entry name" value="Glyco_hydro_20_cat"/>
</dbReference>
<evidence type="ECO:0000259" key="9">
    <source>
        <dbReference type="Pfam" id="PF00728"/>
    </source>
</evidence>
<feature type="domain" description="Glycoside hydrolase family 20 catalytic" evidence="9">
    <location>
        <begin position="214"/>
        <end position="523"/>
    </location>
</feature>
<gene>
    <name evidence="11" type="ORF">PBRA_009426</name>
    <name evidence="12" type="ORF">PLBR_LOCUS364</name>
</gene>
<dbReference type="InterPro" id="IPR025705">
    <property type="entry name" value="Beta_hexosaminidase_sua/sub"/>
</dbReference>
<keyword evidence="12" id="KW-0496">Mitochondrion</keyword>
<dbReference type="PRINTS" id="PR00738">
    <property type="entry name" value="GLHYDRLASE20"/>
</dbReference>
<reference evidence="11 13" key="1">
    <citation type="submission" date="2015-02" db="EMBL/GenBank/DDBJ databases">
        <authorList>
            <person name="Chooi Y.-H."/>
        </authorList>
    </citation>
    <scope>NUCLEOTIDE SEQUENCE [LARGE SCALE GENOMIC DNA]</scope>
    <source>
        <strain evidence="11">E3</strain>
    </source>
</reference>
<keyword evidence="13" id="KW-1185">Reference proteome</keyword>
<dbReference type="Pfam" id="PF00728">
    <property type="entry name" value="Glyco_hydro_20"/>
    <property type="match status" value="1"/>
</dbReference>
<evidence type="ECO:0000313" key="12">
    <source>
        <dbReference type="EMBL" id="SPQ93149.1"/>
    </source>
</evidence>
<evidence type="ECO:0000256" key="3">
    <source>
        <dbReference type="ARBA" id="ARBA00022729"/>
    </source>
</evidence>
<keyword evidence="4 7" id="KW-0378">Hydrolase</keyword>
<feature type="active site" description="Proton donor" evidence="8">
    <location>
        <position position="367"/>
    </location>
</feature>
<protein>
    <recommendedName>
        <fullName evidence="7">Beta-hexosaminidase</fullName>
        <ecNumber evidence="7">3.2.1.52</ecNumber>
    </recommendedName>
</protein>
<dbReference type="OMA" id="GHDVVMC"/>
<evidence type="ECO:0000259" key="10">
    <source>
        <dbReference type="Pfam" id="PF14845"/>
    </source>
</evidence>
<keyword evidence="3" id="KW-0732">Signal</keyword>
<dbReference type="InterPro" id="IPR017853">
    <property type="entry name" value="GH"/>
</dbReference>
<dbReference type="Gene3D" id="3.30.379.10">
    <property type="entry name" value="Chitobiase/beta-hexosaminidase domain 2-like"/>
    <property type="match status" value="1"/>
</dbReference>
<comment type="catalytic activity">
    <reaction evidence="1 7">
        <text>Hydrolysis of terminal non-reducing N-acetyl-D-hexosamine residues in N-acetyl-beta-D-hexosaminides.</text>
        <dbReference type="EC" id="3.2.1.52"/>
    </reaction>
</comment>
<evidence type="ECO:0000313" key="11">
    <source>
        <dbReference type="EMBL" id="CEP03541.1"/>
    </source>
</evidence>
<dbReference type="Proteomes" id="UP000039324">
    <property type="component" value="Unassembled WGS sequence"/>
</dbReference>
<organism evidence="11 13">
    <name type="scientific">Plasmodiophora brassicae</name>
    <name type="common">Clubroot disease agent</name>
    <dbReference type="NCBI Taxonomy" id="37360"/>
    <lineage>
        <taxon>Eukaryota</taxon>
        <taxon>Sar</taxon>
        <taxon>Rhizaria</taxon>
        <taxon>Endomyxa</taxon>
        <taxon>Phytomyxea</taxon>
        <taxon>Plasmodiophorida</taxon>
        <taxon>Plasmodiophoridae</taxon>
        <taxon>Plasmodiophora</taxon>
    </lineage>
</organism>
<proteinExistence type="inferred from homology"/>
<evidence type="ECO:0000256" key="2">
    <source>
        <dbReference type="ARBA" id="ARBA00006285"/>
    </source>
</evidence>
<dbReference type="GO" id="GO:0005764">
    <property type="term" value="C:lysosome"/>
    <property type="evidence" value="ECO:0007669"/>
    <property type="project" value="TreeGrafter"/>
</dbReference>
<geneLocation type="mitochondrion" evidence="12"/>